<dbReference type="Proteomes" id="UP001516400">
    <property type="component" value="Unassembled WGS sequence"/>
</dbReference>
<comment type="caution">
    <text evidence="1">The sequence shown here is derived from an EMBL/GenBank/DDBJ whole genome shotgun (WGS) entry which is preliminary data.</text>
</comment>
<gene>
    <name evidence="1" type="ORF">HHI36_000698</name>
</gene>
<keyword evidence="2" id="KW-1185">Reference proteome</keyword>
<evidence type="ECO:0000313" key="1">
    <source>
        <dbReference type="EMBL" id="KAL3286187.1"/>
    </source>
</evidence>
<feature type="non-terminal residue" evidence="1">
    <location>
        <position position="142"/>
    </location>
</feature>
<name>A0ABD2P6A4_9CUCU</name>
<reference evidence="1 2" key="1">
    <citation type="journal article" date="2021" name="BMC Biol.">
        <title>Horizontally acquired antibacterial genes associated with adaptive radiation of ladybird beetles.</title>
        <authorList>
            <person name="Li H.S."/>
            <person name="Tang X.F."/>
            <person name="Huang Y.H."/>
            <person name="Xu Z.Y."/>
            <person name="Chen M.L."/>
            <person name="Du X.Y."/>
            <person name="Qiu B.Y."/>
            <person name="Chen P.T."/>
            <person name="Zhang W."/>
            <person name="Slipinski A."/>
            <person name="Escalona H.E."/>
            <person name="Waterhouse R.M."/>
            <person name="Zwick A."/>
            <person name="Pang H."/>
        </authorList>
    </citation>
    <scope>NUCLEOTIDE SEQUENCE [LARGE SCALE GENOMIC DNA]</scope>
    <source>
        <strain evidence="1">SYSU2018</strain>
    </source>
</reference>
<proteinExistence type="predicted"/>
<accession>A0ABD2P6A4</accession>
<sequence length="142" mass="17019">MYRIIYINEEALNKLKSYKNKLQNLIKLAKRNYYRKQIEKHDNDSKGLWSIVSDKVRKREGIDCIRDSDKRMIEDRQHTANEFNKYFATTGRKMAEKCGVKYMPYKPLRNPNTIAFFLSDKTEVMEKIKELKNNRASMDEIQ</sequence>
<evidence type="ECO:0000313" key="2">
    <source>
        <dbReference type="Proteomes" id="UP001516400"/>
    </source>
</evidence>
<dbReference type="EMBL" id="JABFTP020000185">
    <property type="protein sequence ID" value="KAL3286187.1"/>
    <property type="molecule type" value="Genomic_DNA"/>
</dbReference>
<protein>
    <submittedName>
        <fullName evidence="1">Uncharacterized protein</fullName>
    </submittedName>
</protein>
<dbReference type="AlphaFoldDB" id="A0ABD2P6A4"/>
<organism evidence="1 2">
    <name type="scientific">Cryptolaemus montrouzieri</name>
    <dbReference type="NCBI Taxonomy" id="559131"/>
    <lineage>
        <taxon>Eukaryota</taxon>
        <taxon>Metazoa</taxon>
        <taxon>Ecdysozoa</taxon>
        <taxon>Arthropoda</taxon>
        <taxon>Hexapoda</taxon>
        <taxon>Insecta</taxon>
        <taxon>Pterygota</taxon>
        <taxon>Neoptera</taxon>
        <taxon>Endopterygota</taxon>
        <taxon>Coleoptera</taxon>
        <taxon>Polyphaga</taxon>
        <taxon>Cucujiformia</taxon>
        <taxon>Coccinelloidea</taxon>
        <taxon>Coccinellidae</taxon>
        <taxon>Scymninae</taxon>
        <taxon>Scymnini</taxon>
        <taxon>Cryptolaemus</taxon>
    </lineage>
</organism>